<feature type="transmembrane region" description="Helical" evidence="1">
    <location>
        <begin position="47"/>
        <end position="73"/>
    </location>
</feature>
<keyword evidence="1" id="KW-0812">Transmembrane</keyword>
<proteinExistence type="predicted"/>
<organism evidence="2">
    <name type="scientific">Cyanothece sp. (strain PCC 7425 / ATCC 29141)</name>
    <dbReference type="NCBI Taxonomy" id="395961"/>
    <lineage>
        <taxon>Bacteria</taxon>
        <taxon>Bacillati</taxon>
        <taxon>Cyanobacteriota</taxon>
        <taxon>Cyanophyceae</taxon>
        <taxon>Gomontiellales</taxon>
        <taxon>Cyanothecaceae</taxon>
        <taxon>Cyanothece</taxon>
    </lineage>
</organism>
<keyword evidence="1" id="KW-0472">Membrane</keyword>
<dbReference type="InterPro" id="IPR022051">
    <property type="entry name" value="DUF3611"/>
</dbReference>
<dbReference type="Pfam" id="PF12263">
    <property type="entry name" value="DUF3611"/>
    <property type="match status" value="1"/>
</dbReference>
<protein>
    <recommendedName>
        <fullName evidence="3">DUF3611 family protein</fullName>
    </recommendedName>
</protein>
<dbReference type="PANTHER" id="PTHR34548">
    <property type="entry name" value="PROTEIN TIC 21, CHLOROPLASTIC"/>
    <property type="match status" value="1"/>
</dbReference>
<keyword evidence="1" id="KW-1133">Transmembrane helix</keyword>
<evidence type="ECO:0000313" key="2">
    <source>
        <dbReference type="EMBL" id="ACL44168.1"/>
    </source>
</evidence>
<accession>B8HS62</accession>
<dbReference type="EMBL" id="CP001344">
    <property type="protein sequence ID" value="ACL44168.1"/>
    <property type="molecule type" value="Genomic_DNA"/>
</dbReference>
<dbReference type="PANTHER" id="PTHR34548:SF2">
    <property type="entry name" value="PROTEIN TIC 21, CHLOROPLASTIC"/>
    <property type="match status" value="1"/>
</dbReference>
<evidence type="ECO:0008006" key="3">
    <source>
        <dbReference type="Google" id="ProtNLM"/>
    </source>
</evidence>
<sequence length="224" mass="24666">MLQSKIKTLDCIAPILCQPPLCLPLMFNFLKDAPNLTPTQLARSFRWLGWIGFWLQALLGFVPILVVVTTVLFKPVQYQPTRSSLGFWLAIVCLALLLFSIYWCFRYTRLASQLEVRELRPAREEVVRALKLGLLVNNSMMAGTLLIALARVGELTFKMLTLPPGATLITPRMMGAGTTIGPGTIITASNMIAIQAMLNAIAAGLVGSIVALFLLYQVGQRRSS</sequence>
<dbReference type="KEGG" id="cyn:Cyan7425_1801"/>
<dbReference type="STRING" id="395961.Cyan7425_1801"/>
<reference evidence="2" key="1">
    <citation type="submission" date="2009-01" db="EMBL/GenBank/DDBJ databases">
        <title>Complete sequence of chromosome Cyanothece sp. PCC 7425.</title>
        <authorList>
            <consortium name="US DOE Joint Genome Institute"/>
            <person name="Lucas S."/>
            <person name="Copeland A."/>
            <person name="Lapidus A."/>
            <person name="Glavina del Rio T."/>
            <person name="Dalin E."/>
            <person name="Tice H."/>
            <person name="Bruce D."/>
            <person name="Goodwin L."/>
            <person name="Pitluck S."/>
            <person name="Sims D."/>
            <person name="Meineke L."/>
            <person name="Brettin T."/>
            <person name="Detter J.C."/>
            <person name="Han C."/>
            <person name="Larimer F."/>
            <person name="Land M."/>
            <person name="Hauser L."/>
            <person name="Kyrpides N."/>
            <person name="Ovchinnikova G."/>
            <person name="Liberton M."/>
            <person name="Stoeckel J."/>
            <person name="Banerjee A."/>
            <person name="Singh A."/>
            <person name="Page L."/>
            <person name="Sato H."/>
            <person name="Zhao L."/>
            <person name="Sherman L."/>
            <person name="Pakrasi H."/>
            <person name="Richardson P."/>
        </authorList>
    </citation>
    <scope>NUCLEOTIDE SEQUENCE</scope>
    <source>
        <strain evidence="2">PCC 7425</strain>
    </source>
</reference>
<feature type="transmembrane region" description="Helical" evidence="1">
    <location>
        <begin position="85"/>
        <end position="105"/>
    </location>
</feature>
<feature type="transmembrane region" description="Helical" evidence="1">
    <location>
        <begin position="126"/>
        <end position="150"/>
    </location>
</feature>
<dbReference type="HOGENOM" id="CLU_083138_1_0_3"/>
<evidence type="ECO:0000256" key="1">
    <source>
        <dbReference type="SAM" id="Phobius"/>
    </source>
</evidence>
<dbReference type="AlphaFoldDB" id="B8HS62"/>
<feature type="transmembrane region" description="Helical" evidence="1">
    <location>
        <begin position="192"/>
        <end position="216"/>
    </location>
</feature>
<dbReference type="eggNOG" id="ENOG5031QPK">
    <property type="taxonomic scope" value="Bacteria"/>
</dbReference>
<name>B8HS62_CYAP4</name>
<gene>
    <name evidence="2" type="ordered locus">Cyan7425_1801</name>
</gene>